<keyword evidence="3" id="KW-1003">Cell membrane</keyword>
<dbReference type="GO" id="GO:0016787">
    <property type="term" value="F:hydrolase activity"/>
    <property type="evidence" value="ECO:0007669"/>
    <property type="project" value="InterPro"/>
</dbReference>
<dbReference type="Pfam" id="PF07859">
    <property type="entry name" value="Abhydrolase_3"/>
    <property type="match status" value="1"/>
</dbReference>
<keyword evidence="2" id="KW-0813">Transport</keyword>
<evidence type="ECO:0000256" key="2">
    <source>
        <dbReference type="ARBA" id="ARBA00022448"/>
    </source>
</evidence>
<reference evidence="11" key="1">
    <citation type="submission" date="2019-06" db="EMBL/GenBank/DDBJ databases">
        <authorList>
            <person name="Broberg M."/>
        </authorList>
    </citation>
    <scope>NUCLEOTIDE SEQUENCE [LARGE SCALE GENOMIC DNA]</scope>
</reference>
<evidence type="ECO:0000256" key="4">
    <source>
        <dbReference type="ARBA" id="ARBA00022692"/>
    </source>
</evidence>
<dbReference type="SUPFAM" id="SSF53474">
    <property type="entry name" value="alpha/beta-Hydrolases"/>
    <property type="match status" value="1"/>
</dbReference>
<dbReference type="Gene3D" id="3.40.50.1820">
    <property type="entry name" value="alpha/beta hydrolase"/>
    <property type="match status" value="1"/>
</dbReference>
<feature type="transmembrane region" description="Helical" evidence="8">
    <location>
        <begin position="531"/>
        <end position="550"/>
    </location>
</feature>
<dbReference type="Pfam" id="PF07690">
    <property type="entry name" value="MFS_1"/>
    <property type="match status" value="1"/>
</dbReference>
<feature type="transmembrane region" description="Helical" evidence="8">
    <location>
        <begin position="12"/>
        <end position="30"/>
    </location>
</feature>
<gene>
    <name evidence="10" type="ORF">CSOL1703_00007155</name>
</gene>
<dbReference type="GO" id="GO:0005886">
    <property type="term" value="C:plasma membrane"/>
    <property type="evidence" value="ECO:0007669"/>
    <property type="project" value="UniProtKB-SubCell"/>
</dbReference>
<evidence type="ECO:0000313" key="11">
    <source>
        <dbReference type="Proteomes" id="UP000775872"/>
    </source>
</evidence>
<evidence type="ECO:0000256" key="3">
    <source>
        <dbReference type="ARBA" id="ARBA00022475"/>
    </source>
</evidence>
<feature type="domain" description="Alpha/beta hydrolase fold-3" evidence="9">
    <location>
        <begin position="131"/>
        <end position="342"/>
    </location>
</feature>
<protein>
    <recommendedName>
        <fullName evidence="9">Alpha/beta hydrolase fold-3 domain-containing protein</fullName>
    </recommendedName>
</protein>
<dbReference type="OrthoDB" id="2152029at2759"/>
<dbReference type="InterPro" id="IPR013094">
    <property type="entry name" value="AB_hydrolase_3"/>
</dbReference>
<name>A0A9N9ZKS8_9HYPO</name>
<dbReference type="EMBL" id="CABFOC020000074">
    <property type="protein sequence ID" value="CAH0057378.1"/>
    <property type="molecule type" value="Genomic_DNA"/>
</dbReference>
<proteinExistence type="predicted"/>
<evidence type="ECO:0000256" key="1">
    <source>
        <dbReference type="ARBA" id="ARBA00004651"/>
    </source>
</evidence>
<feature type="region of interest" description="Disordered" evidence="7">
    <location>
        <begin position="690"/>
        <end position="709"/>
    </location>
</feature>
<feature type="transmembrane region" description="Helical" evidence="8">
    <location>
        <begin position="643"/>
        <end position="666"/>
    </location>
</feature>
<dbReference type="InterPro" id="IPR036259">
    <property type="entry name" value="MFS_trans_sf"/>
</dbReference>
<comment type="caution">
    <text evidence="10">The sequence shown here is derived from an EMBL/GenBank/DDBJ whole genome shotgun (WGS) entry which is preliminary data.</text>
</comment>
<evidence type="ECO:0000313" key="10">
    <source>
        <dbReference type="EMBL" id="CAH0057378.1"/>
    </source>
</evidence>
<evidence type="ECO:0000256" key="7">
    <source>
        <dbReference type="SAM" id="MobiDB-lite"/>
    </source>
</evidence>
<feature type="transmembrane region" description="Helical" evidence="8">
    <location>
        <begin position="493"/>
        <end position="519"/>
    </location>
</feature>
<keyword evidence="6 8" id="KW-0472">Membrane</keyword>
<reference evidence="10 11" key="2">
    <citation type="submission" date="2021-10" db="EMBL/GenBank/DDBJ databases">
        <authorList>
            <person name="Piombo E."/>
        </authorList>
    </citation>
    <scope>NUCLEOTIDE SEQUENCE [LARGE SCALE GENOMIC DNA]</scope>
</reference>
<dbReference type="InterPro" id="IPR011701">
    <property type="entry name" value="MFS"/>
</dbReference>
<dbReference type="PANTHER" id="PTHR23502">
    <property type="entry name" value="MAJOR FACILITATOR SUPERFAMILY"/>
    <property type="match status" value="1"/>
</dbReference>
<evidence type="ECO:0000259" key="9">
    <source>
        <dbReference type="Pfam" id="PF07859"/>
    </source>
</evidence>
<dbReference type="AlphaFoldDB" id="A0A9N9ZKS8"/>
<keyword evidence="5 8" id="KW-1133">Transmembrane helix</keyword>
<evidence type="ECO:0000256" key="6">
    <source>
        <dbReference type="ARBA" id="ARBA00023136"/>
    </source>
</evidence>
<evidence type="ECO:0000256" key="5">
    <source>
        <dbReference type="ARBA" id="ARBA00022989"/>
    </source>
</evidence>
<dbReference type="PANTHER" id="PTHR23502:SF186">
    <property type="entry name" value="MAJOR FACILITATOR SUPERFAMILY (MFS) PROFILE DOMAIN-CONTAINING PROTEIN"/>
    <property type="match status" value="1"/>
</dbReference>
<dbReference type="InterPro" id="IPR029058">
    <property type="entry name" value="AB_hydrolase_fold"/>
</dbReference>
<feature type="transmembrane region" description="Helical" evidence="8">
    <location>
        <begin position="603"/>
        <end position="622"/>
    </location>
</feature>
<sequence length="709" mass="78305">MGSLLSHQPFKALGYLGFALFVTPCFLLANSSRFLSSSLRQDPAWSMKTALICAYVRLITRFVSLVRDQPYEQAKAATFKERCVKIEPSNSKHFIGPIAEGSVKPKTTTGVWFPSLPEATKPDEKVAIHYPGGAFVLAFGVEMIGAMVADNLVGKLGTDKMLYAQYRLSRDEESRFPAAVQDAVTFYSYVLSLGFKPENIIISGDSAGGNVALALLRYLETNTTDLPLPSAVLTWSPWVEVPSDSGPIFDSQPNSHKDMLSGTILQWGADSYRPASMLDEEVEAMVNPLHHPFKTRVPIFLHAGGNEGFCATIKEFSQEMAALNGQERVKYHETPLAPHDIFLTHSVVGMGEQNIAAIEMAGSFLEEWSRSAEHPTVVSSIYLPGQPRSSHGRVQFWAVHGPIVGGFMGEAAGWRWPLWFYTILCGIVRILCVSLTPETYAPVLLERRAAALTAGIGRLYISGLQHGTNTRKLSTLLKQGPSRPEVLLFSEPIVLLLSLFMAVVYATLYMLFAAFPIVFREQHEWSIGESSVVFTTMAVGMCAALGFMAIEKQSEFKDPLQGAPQKCDFLSVSLGAFSSRQDCSFCLDQQSEHSSERLPVGTALFGFGNVLITLGYFNYLIFLTKIRAWRSVSVVTSNMYYRLGSNWASSIPGFLALACAPLPFIFMKYGFSIRKRCKYSAKAQKLQEKMKESSGTENSEGNSWHAKFL</sequence>
<accession>A0A9N9ZKS8</accession>
<keyword evidence="11" id="KW-1185">Reference proteome</keyword>
<evidence type="ECO:0000256" key="8">
    <source>
        <dbReference type="SAM" id="Phobius"/>
    </source>
</evidence>
<comment type="subcellular location">
    <subcellularLocation>
        <location evidence="1">Cell membrane</location>
        <topology evidence="1">Multi-pass membrane protein</topology>
    </subcellularLocation>
</comment>
<dbReference type="GO" id="GO:0022857">
    <property type="term" value="F:transmembrane transporter activity"/>
    <property type="evidence" value="ECO:0007669"/>
    <property type="project" value="InterPro"/>
</dbReference>
<dbReference type="Proteomes" id="UP000775872">
    <property type="component" value="Unassembled WGS sequence"/>
</dbReference>
<keyword evidence="4 8" id="KW-0812">Transmembrane</keyword>
<dbReference type="Gene3D" id="1.20.1250.20">
    <property type="entry name" value="MFS general substrate transporter like domains"/>
    <property type="match status" value="1"/>
</dbReference>
<organism evidence="10 11">
    <name type="scientific">Clonostachys solani</name>
    <dbReference type="NCBI Taxonomy" id="160281"/>
    <lineage>
        <taxon>Eukaryota</taxon>
        <taxon>Fungi</taxon>
        <taxon>Dikarya</taxon>
        <taxon>Ascomycota</taxon>
        <taxon>Pezizomycotina</taxon>
        <taxon>Sordariomycetes</taxon>
        <taxon>Hypocreomycetidae</taxon>
        <taxon>Hypocreales</taxon>
        <taxon>Bionectriaceae</taxon>
        <taxon>Clonostachys</taxon>
    </lineage>
</organism>
<dbReference type="SUPFAM" id="SSF103473">
    <property type="entry name" value="MFS general substrate transporter"/>
    <property type="match status" value="1"/>
</dbReference>